<feature type="region of interest" description="Disordered" evidence="1">
    <location>
        <begin position="34"/>
        <end position="58"/>
    </location>
</feature>
<gene>
    <name evidence="2" type="ORF">A3196_18735</name>
</gene>
<feature type="compositionally biased region" description="Basic and acidic residues" evidence="1">
    <location>
        <begin position="291"/>
        <end position="310"/>
    </location>
</feature>
<keyword evidence="3" id="KW-1185">Reference proteome</keyword>
<proteinExistence type="predicted"/>
<accession>A0A1E2UIV0</accession>
<comment type="caution">
    <text evidence="2">The sequence shown here is derived from an EMBL/GenBank/DDBJ whole genome shotgun (WGS) entry which is preliminary data.</text>
</comment>
<sequence>MANEVFANGREISCKAGDAKSICEFPDVCFTPPQTPATPPGVPIPYPNTGMSKDTTKGTKKVKISKKEIMLKNKSYYKKSMGDEAGCAPKKGIISSTNRGKVYFISWSFDVKFEGKNVDRQLDMTTHNHNPAVGTGSVPTVDVDGMAVAAPAADEKCTLKPYKDGCDGGKTPHHCVPDHCFKEKGKKGEYYPGAVKHSEGLCICVSGSTKSTTPSGGTTRKKDHASEDKFVAALAEHGRIHHKFDKLERELGNKGDPKNTATIGDLEDKAAEVIAEVTGCDKDNLKKQMRDYHEGKGVGDSTKLRADPFGRRKNPPRNMMGTSNGTAGAASR</sequence>
<dbReference type="Proteomes" id="UP000094849">
    <property type="component" value="Unassembled WGS sequence"/>
</dbReference>
<dbReference type="CDD" id="cd14740">
    <property type="entry name" value="PAAR_4"/>
    <property type="match status" value="1"/>
</dbReference>
<evidence type="ECO:0000313" key="2">
    <source>
        <dbReference type="EMBL" id="ODB94554.1"/>
    </source>
</evidence>
<evidence type="ECO:0000313" key="3">
    <source>
        <dbReference type="Proteomes" id="UP000094849"/>
    </source>
</evidence>
<feature type="region of interest" description="Disordered" evidence="1">
    <location>
        <begin position="291"/>
        <end position="332"/>
    </location>
</feature>
<protein>
    <recommendedName>
        <fullName evidence="4">Tox-PAAR-like domain-containing protein</fullName>
    </recommendedName>
</protein>
<dbReference type="AlphaFoldDB" id="A0A1E2UIV0"/>
<feature type="compositionally biased region" description="Pro residues" evidence="1">
    <location>
        <begin position="34"/>
        <end position="46"/>
    </location>
</feature>
<dbReference type="STRING" id="1818881.A3196_18735"/>
<dbReference type="EMBL" id="LVJZ01000004">
    <property type="protein sequence ID" value="ODB94554.1"/>
    <property type="molecule type" value="Genomic_DNA"/>
</dbReference>
<dbReference type="RefSeq" id="WP_069006318.1">
    <property type="nucleotide sequence ID" value="NZ_LVJX01000012.1"/>
</dbReference>
<reference evidence="2 3" key="1">
    <citation type="submission" date="2016-03" db="EMBL/GenBank/DDBJ databases">
        <title>Chemosynthetic sulphur-oxidizing symbionts of marine invertebrate animals are capable of nitrogen fixation.</title>
        <authorList>
            <person name="Petersen J.M."/>
            <person name="Kemper A."/>
            <person name="Gruber-Vodicka H."/>
            <person name="Cardini U."/>
            <person name="Geest Mvander."/>
            <person name="Kleiner M."/>
            <person name="Bulgheresi S."/>
            <person name="Fussmann M."/>
            <person name="Herbold C."/>
            <person name="Seah B.K.B."/>
            <person name="Antony C.Paul."/>
            <person name="Liu D."/>
            <person name="Belitz A."/>
            <person name="Weber M."/>
        </authorList>
    </citation>
    <scope>NUCLEOTIDE SEQUENCE [LARGE SCALE GENOMIC DNA]</scope>
    <source>
        <strain evidence="2">G_D</strain>
    </source>
</reference>
<organism evidence="2 3">
    <name type="scientific">Candidatus Thiodiazotropha endoloripes</name>
    <dbReference type="NCBI Taxonomy" id="1818881"/>
    <lineage>
        <taxon>Bacteria</taxon>
        <taxon>Pseudomonadati</taxon>
        <taxon>Pseudomonadota</taxon>
        <taxon>Gammaproteobacteria</taxon>
        <taxon>Chromatiales</taxon>
        <taxon>Sedimenticolaceae</taxon>
        <taxon>Candidatus Thiodiazotropha</taxon>
    </lineage>
</organism>
<dbReference type="Pfam" id="PF13665">
    <property type="entry name" value="Tox-PAAR-like"/>
    <property type="match status" value="1"/>
</dbReference>
<evidence type="ECO:0000256" key="1">
    <source>
        <dbReference type="SAM" id="MobiDB-lite"/>
    </source>
</evidence>
<name>A0A1E2UIV0_9GAMM</name>
<evidence type="ECO:0008006" key="4">
    <source>
        <dbReference type="Google" id="ProtNLM"/>
    </source>
</evidence>